<dbReference type="InterPro" id="IPR008972">
    <property type="entry name" value="Cupredoxin"/>
</dbReference>
<accession>A0A6J1G8B8</accession>
<gene>
    <name evidence="4" type="primary">LOC111451661</name>
</gene>
<proteinExistence type="predicted"/>
<dbReference type="PANTHER" id="PTHR34052:SF1">
    <property type="entry name" value="OS06G0216700 PROTEIN"/>
    <property type="match status" value="1"/>
</dbReference>
<feature type="chain" id="PRO_5026724844" evidence="1">
    <location>
        <begin position="24"/>
        <end position="142"/>
    </location>
</feature>
<evidence type="ECO:0000256" key="1">
    <source>
        <dbReference type="SAM" id="SignalP"/>
    </source>
</evidence>
<dbReference type="KEGG" id="cmos:111451661"/>
<keyword evidence="1" id="KW-0732">Signal</keyword>
<feature type="domain" description="Phytocyanin" evidence="2">
    <location>
        <begin position="27"/>
        <end position="141"/>
    </location>
</feature>
<name>A0A6J1G8B8_CUCMO</name>
<dbReference type="GeneID" id="111451661"/>
<evidence type="ECO:0000313" key="4">
    <source>
        <dbReference type="RefSeq" id="XP_022947924.1"/>
    </source>
</evidence>
<dbReference type="PANTHER" id="PTHR34052">
    <property type="entry name" value="GLYCINE-RICH PROTEIN-LIKE"/>
    <property type="match status" value="1"/>
</dbReference>
<dbReference type="AlphaFoldDB" id="A0A6J1G8B8"/>
<dbReference type="Pfam" id="PF02298">
    <property type="entry name" value="Cu_bind_like"/>
    <property type="match status" value="1"/>
</dbReference>
<protein>
    <submittedName>
        <fullName evidence="4">Uncharacterized protein LOC111451661</fullName>
    </submittedName>
</protein>
<dbReference type="PROSITE" id="PS51485">
    <property type="entry name" value="PHYTOCYANIN"/>
    <property type="match status" value="1"/>
</dbReference>
<evidence type="ECO:0000313" key="3">
    <source>
        <dbReference type="Proteomes" id="UP000504609"/>
    </source>
</evidence>
<dbReference type="Gene3D" id="2.60.40.420">
    <property type="entry name" value="Cupredoxins - blue copper proteins"/>
    <property type="match status" value="1"/>
</dbReference>
<evidence type="ECO:0000259" key="2">
    <source>
        <dbReference type="PROSITE" id="PS51485"/>
    </source>
</evidence>
<sequence length="142" mass="15584">MASSSSAAILVLVVSCMSVVCSARGPKKIVVGGHQTWEFGIDYSDWALKNDPFYVNDVLVFRYPAPNGFGSPHSVYLLPNLESFSNCDFSKAREVANTSQGEGDGFEFVLEQSKTYYFACGERNGLHCVDGNMKFSVLPKAY</sequence>
<organism evidence="3 4">
    <name type="scientific">Cucurbita moschata</name>
    <name type="common">Winter crookneck squash</name>
    <name type="synonym">Cucurbita pepo var. moschata</name>
    <dbReference type="NCBI Taxonomy" id="3662"/>
    <lineage>
        <taxon>Eukaryota</taxon>
        <taxon>Viridiplantae</taxon>
        <taxon>Streptophyta</taxon>
        <taxon>Embryophyta</taxon>
        <taxon>Tracheophyta</taxon>
        <taxon>Spermatophyta</taxon>
        <taxon>Magnoliopsida</taxon>
        <taxon>eudicotyledons</taxon>
        <taxon>Gunneridae</taxon>
        <taxon>Pentapetalae</taxon>
        <taxon>rosids</taxon>
        <taxon>fabids</taxon>
        <taxon>Cucurbitales</taxon>
        <taxon>Cucurbitaceae</taxon>
        <taxon>Cucurbiteae</taxon>
        <taxon>Cucurbita</taxon>
    </lineage>
</organism>
<dbReference type="Proteomes" id="UP000504609">
    <property type="component" value="Unplaced"/>
</dbReference>
<reference evidence="4" key="1">
    <citation type="submission" date="2025-08" db="UniProtKB">
        <authorList>
            <consortium name="RefSeq"/>
        </authorList>
    </citation>
    <scope>IDENTIFICATION</scope>
    <source>
        <tissue evidence="4">Young leaves</tissue>
    </source>
</reference>
<dbReference type="GO" id="GO:0009055">
    <property type="term" value="F:electron transfer activity"/>
    <property type="evidence" value="ECO:0007669"/>
    <property type="project" value="InterPro"/>
</dbReference>
<dbReference type="SUPFAM" id="SSF49503">
    <property type="entry name" value="Cupredoxins"/>
    <property type="match status" value="1"/>
</dbReference>
<feature type="signal peptide" evidence="1">
    <location>
        <begin position="1"/>
        <end position="23"/>
    </location>
</feature>
<dbReference type="RefSeq" id="XP_022947924.1">
    <property type="nucleotide sequence ID" value="XM_023092156.1"/>
</dbReference>
<dbReference type="InterPro" id="IPR003245">
    <property type="entry name" value="Phytocyanin_dom"/>
</dbReference>
<keyword evidence="3" id="KW-1185">Reference proteome</keyword>